<protein>
    <submittedName>
        <fullName evidence="1">Uncharacterized protein</fullName>
    </submittedName>
</protein>
<dbReference type="AlphaFoldDB" id="J9FJL2"/>
<organism evidence="1">
    <name type="scientific">gut metagenome</name>
    <dbReference type="NCBI Taxonomy" id="749906"/>
    <lineage>
        <taxon>unclassified sequences</taxon>
        <taxon>metagenomes</taxon>
        <taxon>organismal metagenomes</taxon>
    </lineage>
</organism>
<reference evidence="1" key="1">
    <citation type="journal article" date="2012" name="PLoS ONE">
        <title>Gene sets for utilization of primary and secondary nutrition supplies in the distal gut of endangered iberian lynx.</title>
        <authorList>
            <person name="Alcaide M."/>
            <person name="Messina E."/>
            <person name="Richter M."/>
            <person name="Bargiela R."/>
            <person name="Peplies J."/>
            <person name="Huws S.A."/>
            <person name="Newbold C.J."/>
            <person name="Golyshin P.N."/>
            <person name="Simon M.A."/>
            <person name="Lopez G."/>
            <person name="Yakimov M.M."/>
            <person name="Ferrer M."/>
        </authorList>
    </citation>
    <scope>NUCLEOTIDE SEQUENCE</scope>
</reference>
<sequence>MKPSVLFSRPFTSPSAAQTRISTTTLILKTHTAGKGAEHYYYGYRVFFLAIPLAIS</sequence>
<dbReference type="EMBL" id="AMCI01006287">
    <property type="protein sequence ID" value="EJW94593.1"/>
    <property type="molecule type" value="Genomic_DNA"/>
</dbReference>
<gene>
    <name evidence="1" type="ORF">EVA_17301</name>
</gene>
<accession>J9FJL2</accession>
<comment type="caution">
    <text evidence="1">The sequence shown here is derived from an EMBL/GenBank/DDBJ whole genome shotgun (WGS) entry which is preliminary data.</text>
</comment>
<name>J9FJL2_9ZZZZ</name>
<evidence type="ECO:0000313" key="1">
    <source>
        <dbReference type="EMBL" id="EJW94593.1"/>
    </source>
</evidence>
<proteinExistence type="predicted"/>